<evidence type="ECO:0000313" key="2">
    <source>
        <dbReference type="EMBL" id="MDP2521940.1"/>
    </source>
</evidence>
<name>A0AAW7XK62_9GAMM</name>
<dbReference type="EMBL" id="JAUYVO010000003">
    <property type="protein sequence ID" value="MDP2521940.1"/>
    <property type="molecule type" value="Genomic_DNA"/>
</dbReference>
<dbReference type="EMBL" id="JAUOPG010000008">
    <property type="protein sequence ID" value="MDO6454460.1"/>
    <property type="molecule type" value="Genomic_DNA"/>
</dbReference>
<dbReference type="Proteomes" id="UP001169862">
    <property type="component" value="Unassembled WGS sequence"/>
</dbReference>
<dbReference type="AlphaFoldDB" id="A0AAW7XK62"/>
<organism evidence="1 3">
    <name type="scientific">Neptunomonas phycophila</name>
    <dbReference type="NCBI Taxonomy" id="1572645"/>
    <lineage>
        <taxon>Bacteria</taxon>
        <taxon>Pseudomonadati</taxon>
        <taxon>Pseudomonadota</taxon>
        <taxon>Gammaproteobacteria</taxon>
        <taxon>Oceanospirillales</taxon>
        <taxon>Oceanospirillaceae</taxon>
        <taxon>Neptunomonas</taxon>
    </lineage>
</organism>
<dbReference type="RefSeq" id="WP_215150253.1">
    <property type="nucleotide sequence ID" value="NZ_CAXHZV010000012.1"/>
</dbReference>
<gene>
    <name evidence="1" type="ORF">Q4490_12870</name>
    <name evidence="2" type="ORF">Q8W30_05085</name>
</gene>
<evidence type="ECO:0008006" key="5">
    <source>
        <dbReference type="Google" id="ProtNLM"/>
    </source>
</evidence>
<evidence type="ECO:0000313" key="4">
    <source>
        <dbReference type="Proteomes" id="UP001177341"/>
    </source>
</evidence>
<sequence length="83" mass="9257">MKHYQTAIKLDDFLVAEFDYSVILHHVFSDKVLLVSSSVLSALQKLEQNVLYSVDQLTSLLNDSSDGQVDAVIKTMISEGLLK</sequence>
<proteinExistence type="predicted"/>
<accession>A0AAW7XK62</accession>
<evidence type="ECO:0000313" key="3">
    <source>
        <dbReference type="Proteomes" id="UP001169862"/>
    </source>
</evidence>
<evidence type="ECO:0000313" key="1">
    <source>
        <dbReference type="EMBL" id="MDO6454460.1"/>
    </source>
</evidence>
<comment type="caution">
    <text evidence="1">The sequence shown here is derived from an EMBL/GenBank/DDBJ whole genome shotgun (WGS) entry which is preliminary data.</text>
</comment>
<keyword evidence="4" id="KW-1185">Reference proteome</keyword>
<dbReference type="Proteomes" id="UP001177341">
    <property type="component" value="Unassembled WGS sequence"/>
</dbReference>
<protein>
    <recommendedName>
        <fullName evidence="5">PqqD family protein</fullName>
    </recommendedName>
</protein>
<reference evidence="1" key="1">
    <citation type="submission" date="2023-07" db="EMBL/GenBank/DDBJ databases">
        <title>Genome content predicts the carbon catabolic preferences of heterotrophic bacteria.</title>
        <authorList>
            <person name="Gralka M."/>
        </authorList>
    </citation>
    <scope>NUCLEOTIDE SEQUENCE</scope>
    <source>
        <strain evidence="2">5G01</strain>
        <strain evidence="1">I2M16</strain>
    </source>
</reference>